<accession>A0ABU3BPJ4</accession>
<dbReference type="InterPro" id="IPR029024">
    <property type="entry name" value="TerB-like"/>
</dbReference>
<dbReference type="Pfam" id="PF05099">
    <property type="entry name" value="TerB"/>
    <property type="match status" value="1"/>
</dbReference>
<sequence length="124" mass="13095">MPTPLADLAVLTLVVAHGTDADLDPRETHVLVEQLGRLSTLLDPDVHSGADLSAVVEAAVKVYGDLSVVGLDTVVARFRDAVGPPLLARAHAALVRVADADGVVHTMERTVLRHIAQAWGLEEP</sequence>
<dbReference type="EMBL" id="JAVRHT010000009">
    <property type="protein sequence ID" value="MDT0631175.1"/>
    <property type="molecule type" value="Genomic_DNA"/>
</dbReference>
<dbReference type="RefSeq" id="WP_311662517.1">
    <property type="nucleotide sequence ID" value="NZ_JAVRHT010000009.1"/>
</dbReference>
<gene>
    <name evidence="2" type="ORF">RM540_05370</name>
</gene>
<dbReference type="InterPro" id="IPR007791">
    <property type="entry name" value="DjlA_N"/>
</dbReference>
<evidence type="ECO:0000313" key="2">
    <source>
        <dbReference type="EMBL" id="MDT0631175.1"/>
    </source>
</evidence>
<keyword evidence="3" id="KW-1185">Reference proteome</keyword>
<name>A0ABU3BPJ4_9BACT</name>
<dbReference type="SUPFAM" id="SSF158682">
    <property type="entry name" value="TerB-like"/>
    <property type="match status" value="1"/>
</dbReference>
<dbReference type="Gene3D" id="1.10.3680.10">
    <property type="entry name" value="TerB-like"/>
    <property type="match status" value="1"/>
</dbReference>
<evidence type="ECO:0000259" key="1">
    <source>
        <dbReference type="Pfam" id="PF05099"/>
    </source>
</evidence>
<proteinExistence type="predicted"/>
<organism evidence="2 3">
    <name type="scientific">Rubrivirga litoralis</name>
    <dbReference type="NCBI Taxonomy" id="3075598"/>
    <lineage>
        <taxon>Bacteria</taxon>
        <taxon>Pseudomonadati</taxon>
        <taxon>Rhodothermota</taxon>
        <taxon>Rhodothermia</taxon>
        <taxon>Rhodothermales</taxon>
        <taxon>Rubricoccaceae</taxon>
        <taxon>Rubrivirga</taxon>
    </lineage>
</organism>
<protein>
    <submittedName>
        <fullName evidence="2">TerB family tellurite resistance protein</fullName>
    </submittedName>
</protein>
<evidence type="ECO:0000313" key="3">
    <source>
        <dbReference type="Proteomes" id="UP001267426"/>
    </source>
</evidence>
<feature type="domain" description="Co-chaperone DjlA N-terminal" evidence="1">
    <location>
        <begin position="18"/>
        <end position="122"/>
    </location>
</feature>
<comment type="caution">
    <text evidence="2">The sequence shown here is derived from an EMBL/GenBank/DDBJ whole genome shotgun (WGS) entry which is preliminary data.</text>
</comment>
<reference evidence="2 3" key="1">
    <citation type="submission" date="2023-09" db="EMBL/GenBank/DDBJ databases">
        <authorList>
            <person name="Rey-Velasco X."/>
        </authorList>
    </citation>
    <scope>NUCLEOTIDE SEQUENCE [LARGE SCALE GENOMIC DNA]</scope>
    <source>
        <strain evidence="2 3">F394</strain>
    </source>
</reference>
<dbReference type="Proteomes" id="UP001267426">
    <property type="component" value="Unassembled WGS sequence"/>
</dbReference>